<sequence>MGPSGRDRQGPLVSGENPRRVAFDVLRQVTGEDAYANLALAKRLATADLDPRDAGLVTELVSGTCRLMGTYDLIIAAAAGRKLGSFQPAVVDLLRLVAHQLLTMQVKKYAAVAATVDLARATVGQRVTGLVNAVSRRIGARTMDEWLDQLAAKQDRIGALAIRGHHPRWIVEAYADLLPADELESALAANNVSPHPTLVLRPSLARIDDLVGATATRFSPFGATAPGTPADQAAVRDGRAGVQDEGSQLVAWALSRTEAPDGPWLDTCAGPGGKAALLAGLAREAGSWLLASEAQEHRARLVRSALAAYPDGWQAITADGTRPAWDRAFSRIMVDVPCSGLGALRRRPESRWRRTPDDVTSLGDLQRLLLHSALDAAVDGAAVAYVTCSPHRAETTAVVDDVLATRPEVTRLRAADALPEVPDCAVGDDVQLWPHRHGTDAMFLSLLRVSSRR</sequence>
<keyword evidence="3 5" id="KW-0949">S-adenosyl-L-methionine</keyword>
<evidence type="ECO:0000256" key="5">
    <source>
        <dbReference type="PROSITE-ProRule" id="PRU01023"/>
    </source>
</evidence>
<name>A0ABX8SLP8_9ACTN</name>
<dbReference type="InterPro" id="IPR001678">
    <property type="entry name" value="MeTrfase_RsmB-F_NOP2_dom"/>
</dbReference>
<dbReference type="PROSITE" id="PS51686">
    <property type="entry name" value="SAM_MT_RSMB_NOP"/>
    <property type="match status" value="1"/>
</dbReference>
<feature type="domain" description="SAM-dependent MTase RsmB/NOP-type" evidence="6">
    <location>
        <begin position="159"/>
        <end position="450"/>
    </location>
</feature>
<protein>
    <submittedName>
        <fullName evidence="7">rRNA cytosine-C5-methylase</fullName>
    </submittedName>
</protein>
<proteinExistence type="inferred from homology"/>
<evidence type="ECO:0000256" key="3">
    <source>
        <dbReference type="ARBA" id="ARBA00022691"/>
    </source>
</evidence>
<dbReference type="PANTHER" id="PTHR22807">
    <property type="entry name" value="NOP2 YEAST -RELATED NOL1/NOP2/FMU SUN DOMAIN-CONTAINING"/>
    <property type="match status" value="1"/>
</dbReference>
<feature type="binding site" evidence="5">
    <location>
        <begin position="268"/>
        <end position="274"/>
    </location>
    <ligand>
        <name>S-adenosyl-L-methionine</name>
        <dbReference type="ChEBI" id="CHEBI:59789"/>
    </ligand>
</feature>
<comment type="similarity">
    <text evidence="5">Belongs to the class I-like SAM-binding methyltransferase superfamily. RsmB/NOP family.</text>
</comment>
<evidence type="ECO:0000313" key="8">
    <source>
        <dbReference type="Proteomes" id="UP000824504"/>
    </source>
</evidence>
<evidence type="ECO:0000256" key="4">
    <source>
        <dbReference type="ARBA" id="ARBA00022884"/>
    </source>
</evidence>
<gene>
    <name evidence="7" type="ORF">KDB89_06945</name>
</gene>
<evidence type="ECO:0000256" key="2">
    <source>
        <dbReference type="ARBA" id="ARBA00022679"/>
    </source>
</evidence>
<dbReference type="Proteomes" id="UP000824504">
    <property type="component" value="Chromosome"/>
</dbReference>
<feature type="active site" description="Nucleophile" evidence="5">
    <location>
        <position position="388"/>
    </location>
</feature>
<feature type="binding site" evidence="5">
    <location>
        <position position="319"/>
    </location>
    <ligand>
        <name>S-adenosyl-L-methionine</name>
        <dbReference type="ChEBI" id="CHEBI:59789"/>
    </ligand>
</feature>
<keyword evidence="8" id="KW-1185">Reference proteome</keyword>
<keyword evidence="1 5" id="KW-0489">Methyltransferase</keyword>
<keyword evidence="4 5" id="KW-0694">RNA-binding</keyword>
<accession>A0ABX8SLP8</accession>
<organism evidence="7 8">
    <name type="scientific">Tessaracoccus palaemonis</name>
    <dbReference type="NCBI Taxonomy" id="2829499"/>
    <lineage>
        <taxon>Bacteria</taxon>
        <taxon>Bacillati</taxon>
        <taxon>Actinomycetota</taxon>
        <taxon>Actinomycetes</taxon>
        <taxon>Propionibacteriales</taxon>
        <taxon>Propionibacteriaceae</taxon>
        <taxon>Tessaracoccus</taxon>
    </lineage>
</organism>
<feature type="binding site" evidence="5">
    <location>
        <position position="335"/>
    </location>
    <ligand>
        <name>S-adenosyl-L-methionine</name>
        <dbReference type="ChEBI" id="CHEBI:59789"/>
    </ligand>
</feature>
<dbReference type="EMBL" id="CP079216">
    <property type="protein sequence ID" value="QXT64311.1"/>
    <property type="molecule type" value="Genomic_DNA"/>
</dbReference>
<dbReference type="InterPro" id="IPR049560">
    <property type="entry name" value="MeTrfase_RsmB-F_NOP2_cat"/>
</dbReference>
<dbReference type="PANTHER" id="PTHR22807:SF53">
    <property type="entry name" value="RIBOSOMAL RNA SMALL SUBUNIT METHYLTRANSFERASE B-RELATED"/>
    <property type="match status" value="1"/>
</dbReference>
<dbReference type="Pfam" id="PF01189">
    <property type="entry name" value="Methyltr_RsmB-F"/>
    <property type="match status" value="1"/>
</dbReference>
<reference evidence="7 8" key="1">
    <citation type="submission" date="2021-07" db="EMBL/GenBank/DDBJ databases">
        <title>complete genome sequencing of Tessaracoccus sp.J1M15.</title>
        <authorList>
            <person name="Bae J.-W."/>
            <person name="Kim D.-y."/>
        </authorList>
    </citation>
    <scope>NUCLEOTIDE SEQUENCE [LARGE SCALE GENOMIC DNA]</scope>
    <source>
        <strain evidence="7 8">J1M15</strain>
    </source>
</reference>
<dbReference type="InterPro" id="IPR006027">
    <property type="entry name" value="NusB_RsmB_TIM44"/>
</dbReference>
<keyword evidence="2 5" id="KW-0808">Transferase</keyword>
<feature type="binding site" evidence="5">
    <location>
        <position position="293"/>
    </location>
    <ligand>
        <name>S-adenosyl-L-methionine</name>
        <dbReference type="ChEBI" id="CHEBI:59789"/>
    </ligand>
</feature>
<evidence type="ECO:0000313" key="7">
    <source>
        <dbReference type="EMBL" id="QXT64311.1"/>
    </source>
</evidence>
<evidence type="ECO:0000256" key="1">
    <source>
        <dbReference type="ARBA" id="ARBA00022603"/>
    </source>
</evidence>
<dbReference type="Pfam" id="PF01029">
    <property type="entry name" value="NusB"/>
    <property type="match status" value="1"/>
</dbReference>
<dbReference type="InterPro" id="IPR023267">
    <property type="entry name" value="RCMT"/>
</dbReference>
<evidence type="ECO:0000259" key="6">
    <source>
        <dbReference type="PROSITE" id="PS51686"/>
    </source>
</evidence>